<evidence type="ECO:0000313" key="1">
    <source>
        <dbReference type="EMBL" id="KAK9010173.1"/>
    </source>
</evidence>
<dbReference type="Proteomes" id="UP001396334">
    <property type="component" value="Unassembled WGS sequence"/>
</dbReference>
<organism evidence="1 2">
    <name type="scientific">Hibiscus sabdariffa</name>
    <name type="common">roselle</name>
    <dbReference type="NCBI Taxonomy" id="183260"/>
    <lineage>
        <taxon>Eukaryota</taxon>
        <taxon>Viridiplantae</taxon>
        <taxon>Streptophyta</taxon>
        <taxon>Embryophyta</taxon>
        <taxon>Tracheophyta</taxon>
        <taxon>Spermatophyta</taxon>
        <taxon>Magnoliopsida</taxon>
        <taxon>eudicotyledons</taxon>
        <taxon>Gunneridae</taxon>
        <taxon>Pentapetalae</taxon>
        <taxon>rosids</taxon>
        <taxon>malvids</taxon>
        <taxon>Malvales</taxon>
        <taxon>Malvaceae</taxon>
        <taxon>Malvoideae</taxon>
        <taxon>Hibiscus</taxon>
    </lineage>
</organism>
<keyword evidence="2" id="KW-1185">Reference proteome</keyword>
<protein>
    <submittedName>
        <fullName evidence="1">Uncharacterized protein</fullName>
    </submittedName>
</protein>
<name>A0ABR2RB50_9ROSI</name>
<sequence>MEKVVINHRLLNGYGTDSEQTTNLRTKCCKLARGIVMSEPEPRAARRPELDLPRVSFMLMMEFLIFLYGG</sequence>
<comment type="caution">
    <text evidence="1">The sequence shown here is derived from an EMBL/GenBank/DDBJ whole genome shotgun (WGS) entry which is preliminary data.</text>
</comment>
<reference evidence="1 2" key="1">
    <citation type="journal article" date="2024" name="G3 (Bethesda)">
        <title>Genome assembly of Hibiscus sabdariffa L. provides insights into metabolisms of medicinal natural products.</title>
        <authorList>
            <person name="Kim T."/>
        </authorList>
    </citation>
    <scope>NUCLEOTIDE SEQUENCE [LARGE SCALE GENOMIC DNA]</scope>
    <source>
        <strain evidence="1">TK-2024</strain>
        <tissue evidence="1">Old leaves</tissue>
    </source>
</reference>
<dbReference type="EMBL" id="JBBPBN010000024">
    <property type="protein sequence ID" value="KAK9010173.1"/>
    <property type="molecule type" value="Genomic_DNA"/>
</dbReference>
<evidence type="ECO:0000313" key="2">
    <source>
        <dbReference type="Proteomes" id="UP001396334"/>
    </source>
</evidence>
<accession>A0ABR2RB50</accession>
<gene>
    <name evidence="1" type="ORF">V6N11_036687</name>
</gene>
<proteinExistence type="predicted"/>